<sequence>MSQHRCRQSSQLAHPKFHLKIIDHPLLLFFSLCQTVSILKIEKNKKKRGWGLDTDQYQTQNEGMGFMFYIERSRRVGATGVRGEGVVLFIEVLQHSRDRSVGHAHVFLVDELMSCEGLVGNSRQRDVHRFLCFIRRRV</sequence>
<organism evidence="1 2">
    <name type="scientific">Arctium lappa</name>
    <name type="common">Greater burdock</name>
    <name type="synonym">Lappa major</name>
    <dbReference type="NCBI Taxonomy" id="4217"/>
    <lineage>
        <taxon>Eukaryota</taxon>
        <taxon>Viridiplantae</taxon>
        <taxon>Streptophyta</taxon>
        <taxon>Embryophyta</taxon>
        <taxon>Tracheophyta</taxon>
        <taxon>Spermatophyta</taxon>
        <taxon>Magnoliopsida</taxon>
        <taxon>eudicotyledons</taxon>
        <taxon>Gunneridae</taxon>
        <taxon>Pentapetalae</taxon>
        <taxon>asterids</taxon>
        <taxon>campanulids</taxon>
        <taxon>Asterales</taxon>
        <taxon>Asteraceae</taxon>
        <taxon>Carduoideae</taxon>
        <taxon>Cardueae</taxon>
        <taxon>Arctiinae</taxon>
        <taxon>Arctium</taxon>
    </lineage>
</organism>
<evidence type="ECO:0000313" key="1">
    <source>
        <dbReference type="EMBL" id="KAI3728296.1"/>
    </source>
</evidence>
<proteinExistence type="predicted"/>
<name>A0ACB9C1V8_ARCLA</name>
<comment type="caution">
    <text evidence="1">The sequence shown here is derived from an EMBL/GenBank/DDBJ whole genome shotgun (WGS) entry which is preliminary data.</text>
</comment>
<dbReference type="EMBL" id="CM042051">
    <property type="protein sequence ID" value="KAI3728296.1"/>
    <property type="molecule type" value="Genomic_DNA"/>
</dbReference>
<evidence type="ECO:0000313" key="2">
    <source>
        <dbReference type="Proteomes" id="UP001055879"/>
    </source>
</evidence>
<protein>
    <submittedName>
        <fullName evidence="1">Uncharacterized protein</fullName>
    </submittedName>
</protein>
<reference evidence="2" key="1">
    <citation type="journal article" date="2022" name="Mol. Ecol. Resour.">
        <title>The genomes of chicory, endive, great burdock and yacon provide insights into Asteraceae palaeo-polyploidization history and plant inulin production.</title>
        <authorList>
            <person name="Fan W."/>
            <person name="Wang S."/>
            <person name="Wang H."/>
            <person name="Wang A."/>
            <person name="Jiang F."/>
            <person name="Liu H."/>
            <person name="Zhao H."/>
            <person name="Xu D."/>
            <person name="Zhang Y."/>
        </authorList>
    </citation>
    <scope>NUCLEOTIDE SEQUENCE [LARGE SCALE GENOMIC DNA]</scope>
    <source>
        <strain evidence="2">cv. Niubang</strain>
    </source>
</reference>
<gene>
    <name evidence="1" type="ORF">L6452_16930</name>
</gene>
<accession>A0ACB9C1V8</accession>
<dbReference type="Proteomes" id="UP001055879">
    <property type="component" value="Linkage Group LG05"/>
</dbReference>
<keyword evidence="2" id="KW-1185">Reference proteome</keyword>
<reference evidence="1 2" key="2">
    <citation type="journal article" date="2022" name="Mol. Ecol. Resour.">
        <title>The genomes of chicory, endive, great burdock and yacon provide insights into Asteraceae paleo-polyploidization history and plant inulin production.</title>
        <authorList>
            <person name="Fan W."/>
            <person name="Wang S."/>
            <person name="Wang H."/>
            <person name="Wang A."/>
            <person name="Jiang F."/>
            <person name="Liu H."/>
            <person name="Zhao H."/>
            <person name="Xu D."/>
            <person name="Zhang Y."/>
        </authorList>
    </citation>
    <scope>NUCLEOTIDE SEQUENCE [LARGE SCALE GENOMIC DNA]</scope>
    <source>
        <strain evidence="2">cv. Niubang</strain>
    </source>
</reference>